<dbReference type="GO" id="GO:0005634">
    <property type="term" value="C:nucleus"/>
    <property type="evidence" value="ECO:0007669"/>
    <property type="project" value="TreeGrafter"/>
</dbReference>
<feature type="domain" description="DUF659" evidence="3">
    <location>
        <begin position="311"/>
        <end position="447"/>
    </location>
</feature>
<dbReference type="InParanoid" id="A0A409WWW1"/>
<dbReference type="InterPro" id="IPR007021">
    <property type="entry name" value="DUF659"/>
</dbReference>
<dbReference type="PANTHER" id="PTHR46169:SF29">
    <property type="entry name" value="DNA REPLICATION-RELATED ELEMENT FACTOR, ISOFORM A"/>
    <property type="match status" value="1"/>
</dbReference>
<accession>A0A409WWW1</accession>
<protein>
    <recommendedName>
        <fullName evidence="3">DUF659 domain-containing protein</fullName>
    </recommendedName>
</protein>
<dbReference type="OrthoDB" id="2423954at2759"/>
<dbReference type="Pfam" id="PF04937">
    <property type="entry name" value="DUF659"/>
    <property type="match status" value="1"/>
</dbReference>
<dbReference type="SUPFAM" id="SSF53098">
    <property type="entry name" value="Ribonuclease H-like"/>
    <property type="match status" value="1"/>
</dbReference>
<dbReference type="STRING" id="93625.A0A409WWW1"/>
<dbReference type="Proteomes" id="UP000283269">
    <property type="component" value="Unassembled WGS sequence"/>
</dbReference>
<keyword evidence="5" id="KW-1185">Reference proteome</keyword>
<gene>
    <name evidence="4" type="ORF">CVT25_005295</name>
</gene>
<dbReference type="EMBL" id="NHYD01003065">
    <property type="protein sequence ID" value="PPQ82992.1"/>
    <property type="molecule type" value="Genomic_DNA"/>
</dbReference>
<evidence type="ECO:0000259" key="3">
    <source>
        <dbReference type="Pfam" id="PF04937"/>
    </source>
</evidence>
<organism evidence="4 5">
    <name type="scientific">Psilocybe cyanescens</name>
    <dbReference type="NCBI Taxonomy" id="93625"/>
    <lineage>
        <taxon>Eukaryota</taxon>
        <taxon>Fungi</taxon>
        <taxon>Dikarya</taxon>
        <taxon>Basidiomycota</taxon>
        <taxon>Agaricomycotina</taxon>
        <taxon>Agaricomycetes</taxon>
        <taxon>Agaricomycetidae</taxon>
        <taxon>Agaricales</taxon>
        <taxon>Agaricineae</taxon>
        <taxon>Strophariaceae</taxon>
        <taxon>Psilocybe</taxon>
    </lineage>
</organism>
<evidence type="ECO:0000256" key="2">
    <source>
        <dbReference type="SAM" id="MobiDB-lite"/>
    </source>
</evidence>
<keyword evidence="1" id="KW-0175">Coiled coil</keyword>
<name>A0A409WWW1_PSICY</name>
<proteinExistence type="predicted"/>
<evidence type="ECO:0000313" key="5">
    <source>
        <dbReference type="Proteomes" id="UP000283269"/>
    </source>
</evidence>
<dbReference type="PANTHER" id="PTHR46169">
    <property type="entry name" value="DNA REPLICATION-RELATED ELEMENT FACTOR, ISOFORM A"/>
    <property type="match status" value="1"/>
</dbReference>
<dbReference type="InterPro" id="IPR012337">
    <property type="entry name" value="RNaseH-like_sf"/>
</dbReference>
<reference evidence="4 5" key="1">
    <citation type="journal article" date="2018" name="Evol. Lett.">
        <title>Horizontal gene cluster transfer increased hallucinogenic mushroom diversity.</title>
        <authorList>
            <person name="Reynolds H.T."/>
            <person name="Vijayakumar V."/>
            <person name="Gluck-Thaler E."/>
            <person name="Korotkin H.B."/>
            <person name="Matheny P.B."/>
            <person name="Slot J.C."/>
        </authorList>
    </citation>
    <scope>NUCLEOTIDE SEQUENCE [LARGE SCALE GENOMIC DNA]</scope>
    <source>
        <strain evidence="4 5">2631</strain>
    </source>
</reference>
<comment type="caution">
    <text evidence="4">The sequence shown here is derived from an EMBL/GenBank/DDBJ whole genome shotgun (WGS) entry which is preliminary data.</text>
</comment>
<evidence type="ECO:0000313" key="4">
    <source>
        <dbReference type="EMBL" id="PPQ82992.1"/>
    </source>
</evidence>
<feature type="coiled-coil region" evidence="1">
    <location>
        <begin position="369"/>
        <end position="396"/>
    </location>
</feature>
<sequence length="931" mass="103944">MAPSSGSRGGNRSWYRAYFYDHPHRTDYSHLFGTSGGPKSVLQANDASSVAAGFMPHVRSDDILKDLLYASEALVVQAHSVTMVNHLIKCEHQSQDVKIRAQQQKAAYSTSSTRSPNKRTTATRFLQFSDTQAGPSDFQPEFSVPGTLVDLGLLNSPSIPQTSLPGPSSYEQNIGRYHPYSRLGPTASISSPAIFSPITSEPSVLESANSFDSLEPSDSASAIFSQPVRTLRRSISGSGNRSAQIQASNYPAGISQEMLVPRWSSARKKRFEHRILRLTASAGFPLSWVANPEWHAFCDEFTPGAPKISRKVLTRRILREVVAEFREEVKKQVKGKNATIQEDGWTGINNRHLVAFMITANRKIHTVDVQDTTRERKTAENLLKELERVYTKLKDEWEVVVTGVVTDASGESRKARRLFAAKYPFLIVLDCYSHQINLVVGDFFKSKSTLLKYTELASQLITWLRSKTRILAHLPLSVLRAVLTRWTVHYMAYRRLLQLYPTLKSLVYSDFTKAEADKVLISGDAASKRKAQEMVDIIEDSVFWHSIALITRYLEPLAIAANIVQDSFCRIDQVLLTLGFLIKKYTDMSEDIISRDAIIDSIETRWAKCDQGVFICALLVNPFYRTSPLASLPIFNLSRIRSLFVTVYTRLNKGQSPPLEFVEQIWEFLDGTGYFSTLEDDVKFELESAREAKRQPDPLRVLNSFSLIDSSRPQQESPFISFARQILSVSANSASCERLFSLFGQIVTKLRNRTGNSVLLDLSEVKMHVRDDHIAAGSKTRLKRHFSAGGTVQNSTSAPAASAPVENIINDILRSSGDHSSSSATNAAISRSEAVDHEFSDIISEHTRLLDEDNQDNDPVVPPSAAWTPRKISEIFDFNNAAWCNRFSHFASLSFEDELALYELVDLDAAGDDDPDVDIGLDATTEDILTG</sequence>
<dbReference type="GO" id="GO:0006357">
    <property type="term" value="P:regulation of transcription by RNA polymerase II"/>
    <property type="evidence" value="ECO:0007669"/>
    <property type="project" value="TreeGrafter"/>
</dbReference>
<dbReference type="AlphaFoldDB" id="A0A409WWW1"/>
<evidence type="ECO:0000256" key="1">
    <source>
        <dbReference type="SAM" id="Coils"/>
    </source>
</evidence>
<feature type="region of interest" description="Disordered" evidence="2">
    <location>
        <begin position="101"/>
        <end position="120"/>
    </location>
</feature>
<dbReference type="InterPro" id="IPR052717">
    <property type="entry name" value="Vacuolar_transposase_reg"/>
</dbReference>